<dbReference type="Proteomes" id="UP000559256">
    <property type="component" value="Unassembled WGS sequence"/>
</dbReference>
<dbReference type="AlphaFoldDB" id="A0A8H5CS24"/>
<protein>
    <submittedName>
        <fullName evidence="1">Uncharacterized protein</fullName>
    </submittedName>
</protein>
<proteinExistence type="predicted"/>
<reference evidence="1 2" key="1">
    <citation type="journal article" date="2020" name="ISME J.">
        <title>Uncovering the hidden diversity of litter-decomposition mechanisms in mushroom-forming fungi.</title>
        <authorList>
            <person name="Floudas D."/>
            <person name="Bentzer J."/>
            <person name="Ahren D."/>
            <person name="Johansson T."/>
            <person name="Persson P."/>
            <person name="Tunlid A."/>
        </authorList>
    </citation>
    <scope>NUCLEOTIDE SEQUENCE [LARGE SCALE GENOMIC DNA]</scope>
    <source>
        <strain evidence="1 2">CBS 291.85</strain>
    </source>
</reference>
<dbReference type="SUPFAM" id="SSF54427">
    <property type="entry name" value="NTF2-like"/>
    <property type="match status" value="1"/>
</dbReference>
<dbReference type="EMBL" id="JAACJM010000098">
    <property type="protein sequence ID" value="KAF5346971.1"/>
    <property type="molecule type" value="Genomic_DNA"/>
</dbReference>
<dbReference type="Gene3D" id="3.10.450.50">
    <property type="match status" value="1"/>
</dbReference>
<dbReference type="InterPro" id="IPR032710">
    <property type="entry name" value="NTF2-like_dom_sf"/>
</dbReference>
<evidence type="ECO:0000313" key="2">
    <source>
        <dbReference type="Proteomes" id="UP000559256"/>
    </source>
</evidence>
<evidence type="ECO:0000313" key="1">
    <source>
        <dbReference type="EMBL" id="KAF5346971.1"/>
    </source>
</evidence>
<accession>A0A8H5CS24</accession>
<organism evidence="1 2">
    <name type="scientific">Tetrapyrgos nigripes</name>
    <dbReference type="NCBI Taxonomy" id="182062"/>
    <lineage>
        <taxon>Eukaryota</taxon>
        <taxon>Fungi</taxon>
        <taxon>Dikarya</taxon>
        <taxon>Basidiomycota</taxon>
        <taxon>Agaricomycotina</taxon>
        <taxon>Agaricomycetes</taxon>
        <taxon>Agaricomycetidae</taxon>
        <taxon>Agaricales</taxon>
        <taxon>Marasmiineae</taxon>
        <taxon>Marasmiaceae</taxon>
        <taxon>Tetrapyrgos</taxon>
    </lineage>
</organism>
<sequence>MDPSTPMNFKAHDIIGGGPDEEWCTVEMKNEGKARNGMRYDQTYAWCVRWAKDEERIVQVRAYVDSGLVDRIVEGNEH</sequence>
<name>A0A8H5CS24_9AGAR</name>
<comment type="caution">
    <text evidence="1">The sequence shown here is derived from an EMBL/GenBank/DDBJ whole genome shotgun (WGS) entry which is preliminary data.</text>
</comment>
<gene>
    <name evidence="1" type="ORF">D9758_010120</name>
</gene>
<keyword evidence="2" id="KW-1185">Reference proteome</keyword>
<dbReference type="OrthoDB" id="6133115at2759"/>